<dbReference type="Proteomes" id="UP000198287">
    <property type="component" value="Unassembled WGS sequence"/>
</dbReference>
<protein>
    <submittedName>
        <fullName evidence="3">Teneurin-3</fullName>
    </submittedName>
</protein>
<comment type="caution">
    <text evidence="3">The sequence shown here is derived from an EMBL/GenBank/DDBJ whole genome shotgun (WGS) entry which is preliminary data.</text>
</comment>
<accession>A0A226EQ57</accession>
<feature type="compositionally biased region" description="Polar residues" evidence="1">
    <location>
        <begin position="314"/>
        <end position="323"/>
    </location>
</feature>
<proteinExistence type="predicted"/>
<keyword evidence="4" id="KW-1185">Reference proteome</keyword>
<name>A0A226EQ57_FOLCA</name>
<feature type="signal peptide" evidence="2">
    <location>
        <begin position="1"/>
        <end position="28"/>
    </location>
</feature>
<gene>
    <name evidence="3" type="ORF">Fcan01_05666</name>
</gene>
<evidence type="ECO:0000313" key="3">
    <source>
        <dbReference type="EMBL" id="OXA59752.1"/>
    </source>
</evidence>
<dbReference type="EMBL" id="LNIX01000002">
    <property type="protein sequence ID" value="OXA59752.1"/>
    <property type="molecule type" value="Genomic_DNA"/>
</dbReference>
<organism evidence="3 4">
    <name type="scientific">Folsomia candida</name>
    <name type="common">Springtail</name>
    <dbReference type="NCBI Taxonomy" id="158441"/>
    <lineage>
        <taxon>Eukaryota</taxon>
        <taxon>Metazoa</taxon>
        <taxon>Ecdysozoa</taxon>
        <taxon>Arthropoda</taxon>
        <taxon>Hexapoda</taxon>
        <taxon>Collembola</taxon>
        <taxon>Entomobryomorpha</taxon>
        <taxon>Isotomoidea</taxon>
        <taxon>Isotomidae</taxon>
        <taxon>Proisotominae</taxon>
        <taxon>Folsomia</taxon>
    </lineage>
</organism>
<feature type="chain" id="PRO_5012668989" evidence="2">
    <location>
        <begin position="29"/>
        <end position="848"/>
    </location>
</feature>
<dbReference type="AlphaFoldDB" id="A0A226EQ57"/>
<sequence length="848" mass="94285">MNPLRWVWWTSPQFLFGLLLLLLADIHALFGPVCDPDTYAVPFVHVLKKRNGQPIESLDFSGFINLTKYTHKLLCLNGIVLLYKDIITRDNDTVIFTNPSLEIHIHNCSVFNQIATKKAIELRDAGIRDPTLFDVAESDIVGRRITGVYLISEPKDYYLQTAVMFLQQRWDYIATSDSRITDGSLITVGRGPFCLSLYNDRLDIVVEAQDAAITDTSVCKWTLEEDRLDPELVGKYKRIFNGSLTRGQIGWHSCGGSGGSGGDGLGPYPIGGSTTPAPPPMTTTIDPFSIFQGSKVTAILRARAKKVVGKHGRSSYQRGNMTNWMGDGGSEPGQPNPGTGKPIVDEWDFSEDYYIILDPAHCEMLPPKVTSKSPQCEEAPTDEETCTLFKKSLSIDVDPPVELDSWRKNVLDVASNIFSKICEPFPSHVPFTVSRALGYLLNKTKAQTVTQRAIWTHLTAELERCDTEAKPMSWYWDNKEDSNVPHEAEHVTCVIQSCSDGCEINETKSGESACHPSFDCSKTHIECPSPCALDPTTGACTFVLQNEDSDGSNCSSTLPTCPDPCVLHKGVCINQECRVVTCSPEKDCKPSYNGSQCEMKRVDDGAYPTANALSSNDIEADLQQSGAIAGPPSSNAILVDYPLNEIVVTHEFIHPKRNGSYDFNGYPINVLVITKVTSPQGRSINFPVGKSEIFGECLFYYQDKAESDYELGIAIDIFWKIWTTVIGYCNQHYQVRKSDTFPRLYNTFYEDFLLPVIEEWKYPKHNQAFKSIFGDLSTDTAQAWLDICLESSFIISNASNYRPPRPVILGDDATVPKQANYFLEIPDHTSASFNPINLSDPVDPIKCP</sequence>
<evidence type="ECO:0000256" key="2">
    <source>
        <dbReference type="SAM" id="SignalP"/>
    </source>
</evidence>
<keyword evidence="2" id="KW-0732">Signal</keyword>
<evidence type="ECO:0000256" key="1">
    <source>
        <dbReference type="SAM" id="MobiDB-lite"/>
    </source>
</evidence>
<evidence type="ECO:0000313" key="4">
    <source>
        <dbReference type="Proteomes" id="UP000198287"/>
    </source>
</evidence>
<reference evidence="3 4" key="1">
    <citation type="submission" date="2015-12" db="EMBL/GenBank/DDBJ databases">
        <title>The genome of Folsomia candida.</title>
        <authorList>
            <person name="Faddeeva A."/>
            <person name="Derks M.F."/>
            <person name="Anvar Y."/>
            <person name="Smit S."/>
            <person name="Van Straalen N."/>
            <person name="Roelofs D."/>
        </authorList>
    </citation>
    <scope>NUCLEOTIDE SEQUENCE [LARGE SCALE GENOMIC DNA]</scope>
    <source>
        <strain evidence="3 4">VU population</strain>
        <tissue evidence="3">Whole body</tissue>
    </source>
</reference>
<feature type="region of interest" description="Disordered" evidence="1">
    <location>
        <begin position="311"/>
        <end position="341"/>
    </location>
</feature>